<dbReference type="Gene3D" id="3.10.450.10">
    <property type="match status" value="1"/>
</dbReference>
<dbReference type="NCBIfam" id="TIGR01638">
    <property type="entry name" value="Atha_cystat_rel"/>
    <property type="match status" value="1"/>
</dbReference>
<dbReference type="Proteomes" id="UP000028999">
    <property type="component" value="Unassembled WGS sequence"/>
</dbReference>
<dbReference type="Gramene" id="CDY45378">
    <property type="protein sequence ID" value="CDY45378"/>
    <property type="gene ID" value="GSBRNA2T00081870001"/>
</dbReference>
<sequence length="188" mass="22480">MDIKAYLLYEPGCEPRNMHIPCIRRGEDEGPYYTHEEEERLINKQFEESKGFDIDFKQFRYVFNYKPLDFDDDEMAIEPETTRELMDRLSRESLEKYNEKEATHYEFVKVTKANYYNSATAATVYFITYQGKAPSYDEPRDFRAKVVHNYHTPAKYISCEMKPCKNVHFIENAEKEDVKRTKIDKCDI</sequence>
<dbReference type="AlphaFoldDB" id="A0A078I884"/>
<evidence type="ECO:0000313" key="2">
    <source>
        <dbReference type="Proteomes" id="UP000028999"/>
    </source>
</evidence>
<dbReference type="OMA" id="EATHYEF"/>
<accession>A0A078I884</accession>
<dbReference type="PANTHER" id="PTHR31228">
    <property type="entry name" value="CYSTATIN/MONELLIN SUPERFAMILY PROTEIN"/>
    <property type="match status" value="1"/>
</dbReference>
<dbReference type="InterPro" id="IPR006525">
    <property type="entry name" value="Cystatin-related_pln"/>
</dbReference>
<protein>
    <submittedName>
        <fullName evidence="1">BnaA09g12630D protein</fullName>
    </submittedName>
</protein>
<dbReference type="EMBL" id="LK032622">
    <property type="protein sequence ID" value="CDY45378.1"/>
    <property type="molecule type" value="Genomic_DNA"/>
</dbReference>
<organism evidence="1 2">
    <name type="scientific">Brassica napus</name>
    <name type="common">Rape</name>
    <dbReference type="NCBI Taxonomy" id="3708"/>
    <lineage>
        <taxon>Eukaryota</taxon>
        <taxon>Viridiplantae</taxon>
        <taxon>Streptophyta</taxon>
        <taxon>Embryophyta</taxon>
        <taxon>Tracheophyta</taxon>
        <taxon>Spermatophyta</taxon>
        <taxon>Magnoliopsida</taxon>
        <taxon>eudicotyledons</taxon>
        <taxon>Gunneridae</taxon>
        <taxon>Pentapetalae</taxon>
        <taxon>rosids</taxon>
        <taxon>malvids</taxon>
        <taxon>Brassicales</taxon>
        <taxon>Brassicaceae</taxon>
        <taxon>Brassiceae</taxon>
        <taxon>Brassica</taxon>
    </lineage>
</organism>
<keyword evidence="2" id="KW-1185">Reference proteome</keyword>
<proteinExistence type="predicted"/>
<evidence type="ECO:0000313" key="1">
    <source>
        <dbReference type="EMBL" id="CDY45378.1"/>
    </source>
</evidence>
<name>A0A078I884_BRANA</name>
<dbReference type="PaxDb" id="3708-A0A078I884"/>
<dbReference type="SUPFAM" id="SSF54403">
    <property type="entry name" value="Cystatin/monellin"/>
    <property type="match status" value="1"/>
</dbReference>
<dbReference type="InterPro" id="IPR046350">
    <property type="entry name" value="Cystatin_sf"/>
</dbReference>
<reference evidence="1 2" key="1">
    <citation type="journal article" date="2014" name="Science">
        <title>Plant genetics. Early allopolyploid evolution in the post-Neolithic Brassica napus oilseed genome.</title>
        <authorList>
            <person name="Chalhoub B."/>
            <person name="Denoeud F."/>
            <person name="Liu S."/>
            <person name="Parkin I.A."/>
            <person name="Tang H."/>
            <person name="Wang X."/>
            <person name="Chiquet J."/>
            <person name="Belcram H."/>
            <person name="Tong C."/>
            <person name="Samans B."/>
            <person name="Correa M."/>
            <person name="Da Silva C."/>
            <person name="Just J."/>
            <person name="Falentin C."/>
            <person name="Koh C.S."/>
            <person name="Le Clainche I."/>
            <person name="Bernard M."/>
            <person name="Bento P."/>
            <person name="Noel B."/>
            <person name="Labadie K."/>
            <person name="Alberti A."/>
            <person name="Charles M."/>
            <person name="Arnaud D."/>
            <person name="Guo H."/>
            <person name="Daviaud C."/>
            <person name="Alamery S."/>
            <person name="Jabbari K."/>
            <person name="Zhao M."/>
            <person name="Edger P.P."/>
            <person name="Chelaifa H."/>
            <person name="Tack D."/>
            <person name="Lassalle G."/>
            <person name="Mestiri I."/>
            <person name="Schnel N."/>
            <person name="Le Paslier M.C."/>
            <person name="Fan G."/>
            <person name="Renault V."/>
            <person name="Bayer P.E."/>
            <person name="Golicz A.A."/>
            <person name="Manoli S."/>
            <person name="Lee T.H."/>
            <person name="Thi V.H."/>
            <person name="Chalabi S."/>
            <person name="Hu Q."/>
            <person name="Fan C."/>
            <person name="Tollenaere R."/>
            <person name="Lu Y."/>
            <person name="Battail C."/>
            <person name="Shen J."/>
            <person name="Sidebottom C.H."/>
            <person name="Wang X."/>
            <person name="Canaguier A."/>
            <person name="Chauveau A."/>
            <person name="Berard A."/>
            <person name="Deniot G."/>
            <person name="Guan M."/>
            <person name="Liu Z."/>
            <person name="Sun F."/>
            <person name="Lim Y.P."/>
            <person name="Lyons E."/>
            <person name="Town C.D."/>
            <person name="Bancroft I."/>
            <person name="Wang X."/>
            <person name="Meng J."/>
            <person name="Ma J."/>
            <person name="Pires J.C."/>
            <person name="King G.J."/>
            <person name="Brunel D."/>
            <person name="Delourme R."/>
            <person name="Renard M."/>
            <person name="Aury J.M."/>
            <person name="Adams K.L."/>
            <person name="Batley J."/>
            <person name="Snowdon R.J."/>
            <person name="Tost J."/>
            <person name="Edwards D."/>
            <person name="Zhou Y."/>
            <person name="Hua W."/>
            <person name="Sharpe A.G."/>
            <person name="Paterson A.H."/>
            <person name="Guan C."/>
            <person name="Wincker P."/>
        </authorList>
    </citation>
    <scope>NUCLEOTIDE SEQUENCE [LARGE SCALE GENOMIC DNA]</scope>
    <source>
        <strain evidence="2">cv. Darmor-bzh</strain>
    </source>
</reference>
<gene>
    <name evidence="1" type="primary">BnaA09g12630D</name>
    <name evidence="1" type="ORF">GSBRNA2T00081870001</name>
</gene>
<dbReference type="PANTHER" id="PTHR31228:SF36">
    <property type="entry name" value="CYSTATIN_MONELLIN SUPERFAMILY PROTEIN"/>
    <property type="match status" value="1"/>
</dbReference>